<organism evidence="8 9">
    <name type="scientific">Penaeus vannamei</name>
    <name type="common">Whiteleg shrimp</name>
    <name type="synonym">Litopenaeus vannamei</name>
    <dbReference type="NCBI Taxonomy" id="6689"/>
    <lineage>
        <taxon>Eukaryota</taxon>
        <taxon>Metazoa</taxon>
        <taxon>Ecdysozoa</taxon>
        <taxon>Arthropoda</taxon>
        <taxon>Crustacea</taxon>
        <taxon>Multicrustacea</taxon>
        <taxon>Malacostraca</taxon>
        <taxon>Eumalacostraca</taxon>
        <taxon>Eucarida</taxon>
        <taxon>Decapoda</taxon>
        <taxon>Dendrobranchiata</taxon>
        <taxon>Penaeoidea</taxon>
        <taxon>Penaeidae</taxon>
        <taxon>Penaeus</taxon>
    </lineage>
</organism>
<feature type="transmembrane region" description="Helical" evidence="6">
    <location>
        <begin position="441"/>
        <end position="460"/>
    </location>
</feature>
<keyword evidence="4 6" id="KW-0472">Membrane</keyword>
<dbReference type="PANTHER" id="PTHR48021:SF1">
    <property type="entry name" value="GH07001P-RELATED"/>
    <property type="match status" value="1"/>
</dbReference>
<gene>
    <name evidence="8" type="ORF">C7M84_014734</name>
</gene>
<evidence type="ECO:0000256" key="6">
    <source>
        <dbReference type="SAM" id="Phobius"/>
    </source>
</evidence>
<feature type="region of interest" description="Disordered" evidence="5">
    <location>
        <begin position="1"/>
        <end position="24"/>
    </location>
</feature>
<keyword evidence="3 6" id="KW-1133">Transmembrane helix</keyword>
<evidence type="ECO:0000259" key="7">
    <source>
        <dbReference type="PROSITE" id="PS50850"/>
    </source>
</evidence>
<dbReference type="Proteomes" id="UP000283509">
    <property type="component" value="Unassembled WGS sequence"/>
</dbReference>
<dbReference type="InterPro" id="IPR005829">
    <property type="entry name" value="Sugar_transporter_CS"/>
</dbReference>
<dbReference type="PANTHER" id="PTHR48021">
    <property type="match status" value="1"/>
</dbReference>
<dbReference type="InterPro" id="IPR050549">
    <property type="entry name" value="MFS_Trehalose_Transporter"/>
</dbReference>
<reference evidence="8 9" key="1">
    <citation type="submission" date="2018-04" db="EMBL/GenBank/DDBJ databases">
        <authorList>
            <person name="Zhang X."/>
            <person name="Yuan J."/>
            <person name="Li F."/>
            <person name="Xiang J."/>
        </authorList>
    </citation>
    <scope>NUCLEOTIDE SEQUENCE [LARGE SCALE GENOMIC DNA]</scope>
    <source>
        <tissue evidence="8">Muscle</tissue>
    </source>
</reference>
<dbReference type="GO" id="GO:0016020">
    <property type="term" value="C:membrane"/>
    <property type="evidence" value="ECO:0007669"/>
    <property type="project" value="UniProtKB-SubCell"/>
</dbReference>
<dbReference type="PROSITE" id="PS00216">
    <property type="entry name" value="SUGAR_TRANSPORT_1"/>
    <property type="match status" value="1"/>
</dbReference>
<feature type="domain" description="Major facilitator superfamily (MFS) profile" evidence="7">
    <location>
        <begin position="35"/>
        <end position="495"/>
    </location>
</feature>
<dbReference type="PROSITE" id="PS00217">
    <property type="entry name" value="SUGAR_TRANSPORT_2"/>
    <property type="match status" value="1"/>
</dbReference>
<evidence type="ECO:0000256" key="2">
    <source>
        <dbReference type="ARBA" id="ARBA00022692"/>
    </source>
</evidence>
<dbReference type="Pfam" id="PF00083">
    <property type="entry name" value="Sugar_tr"/>
    <property type="match status" value="2"/>
</dbReference>
<evidence type="ECO:0000256" key="1">
    <source>
        <dbReference type="ARBA" id="ARBA00004141"/>
    </source>
</evidence>
<dbReference type="InterPro" id="IPR036259">
    <property type="entry name" value="MFS_trans_sf"/>
</dbReference>
<evidence type="ECO:0000256" key="5">
    <source>
        <dbReference type="SAM" id="MobiDB-lite"/>
    </source>
</evidence>
<dbReference type="EMBL" id="QCYY01002834">
    <property type="protein sequence ID" value="ROT67208.1"/>
    <property type="molecule type" value="Genomic_DNA"/>
</dbReference>
<feature type="transmembrane region" description="Helical" evidence="6">
    <location>
        <begin position="306"/>
        <end position="326"/>
    </location>
</feature>
<proteinExistence type="predicted"/>
<feature type="transmembrane region" description="Helical" evidence="6">
    <location>
        <begin position="163"/>
        <end position="180"/>
    </location>
</feature>
<comment type="caution">
    <text evidence="8">The sequence shown here is derived from an EMBL/GenBank/DDBJ whole genome shotgun (WGS) entry which is preliminary data.</text>
</comment>
<feature type="transmembrane region" description="Helical" evidence="6">
    <location>
        <begin position="81"/>
        <end position="102"/>
    </location>
</feature>
<feature type="transmembrane region" description="Helical" evidence="6">
    <location>
        <begin position="186"/>
        <end position="207"/>
    </location>
</feature>
<evidence type="ECO:0000256" key="3">
    <source>
        <dbReference type="ARBA" id="ARBA00022989"/>
    </source>
</evidence>
<evidence type="ECO:0000256" key="4">
    <source>
        <dbReference type="ARBA" id="ARBA00023136"/>
    </source>
</evidence>
<dbReference type="InterPro" id="IPR005828">
    <property type="entry name" value="MFS_sugar_transport-like"/>
</dbReference>
<sequence length="500" mass="53571">MAESPTEPLNPPAEVPAKTESPAQRRARLLRQGGKVFLASLGCWVMGSMFTFPSVVATDLLHSNTTIYGTPISFGNSLDMLGSLVQLGSLPGAWAVAGLAVVLGRRYSMMISGSVAFLAWLGVGLSPSSVGVAVSGMAMGGLTVVVNIYAIELADPDVRGMMGMMLNLGIMAGQLVTVSVGYDTRYFVVALVDALIPAIFFLALIWLPESPSFLVLKGRDEEARKVIRQLRGEHINVNEEIQNYRAMNEGREGRSMWRGLVQPRVLKNLGIVSMLFVIVFFSGFFIVNANASRMFKAAGSTIDANLAAIIINIVQLIGGFIGFLFADKLGRKGLLYTGLSLMFISLTGLATYVGLTESDSGDGFSEKQTDDLLGNATATLSTSAFPNEQTDDLIDSSVVPKHGWIPLACLIVCQFGAAFGVNAIPFILSTEYFPTWIRAQASGICFSVYTAASFSALQLYTPMREGLTQAGLYGFYACVSAVGIPFTYFFITETSGQQVG</sequence>
<dbReference type="STRING" id="6689.A0A423SSQ8"/>
<evidence type="ECO:0000313" key="9">
    <source>
        <dbReference type="Proteomes" id="UP000283509"/>
    </source>
</evidence>
<keyword evidence="9" id="KW-1185">Reference proteome</keyword>
<feature type="transmembrane region" description="Helical" evidence="6">
    <location>
        <begin position="36"/>
        <end position="61"/>
    </location>
</feature>
<dbReference type="GO" id="GO:0022857">
    <property type="term" value="F:transmembrane transporter activity"/>
    <property type="evidence" value="ECO:0007669"/>
    <property type="project" value="InterPro"/>
</dbReference>
<name>A0A423SSQ8_PENVA</name>
<dbReference type="Gene3D" id="1.20.1250.20">
    <property type="entry name" value="MFS general substrate transporter like domains"/>
    <property type="match status" value="1"/>
</dbReference>
<feature type="transmembrane region" description="Helical" evidence="6">
    <location>
        <begin position="472"/>
        <end position="491"/>
    </location>
</feature>
<feature type="transmembrane region" description="Helical" evidence="6">
    <location>
        <begin position="333"/>
        <end position="355"/>
    </location>
</feature>
<reference evidence="8 9" key="2">
    <citation type="submission" date="2019-01" db="EMBL/GenBank/DDBJ databases">
        <title>The decoding of complex shrimp genome reveals the adaptation for benthos swimmer, frequently molting mechanism and breeding impact on genome.</title>
        <authorList>
            <person name="Sun Y."/>
            <person name="Gao Y."/>
            <person name="Yu Y."/>
        </authorList>
    </citation>
    <scope>NUCLEOTIDE SEQUENCE [LARGE SCALE GENOMIC DNA]</scope>
    <source>
        <tissue evidence="8">Muscle</tissue>
    </source>
</reference>
<feature type="transmembrane region" description="Helical" evidence="6">
    <location>
        <begin position="404"/>
        <end position="429"/>
    </location>
</feature>
<dbReference type="InterPro" id="IPR020846">
    <property type="entry name" value="MFS_dom"/>
</dbReference>
<comment type="subcellular location">
    <subcellularLocation>
        <location evidence="1">Membrane</location>
        <topology evidence="1">Multi-pass membrane protein</topology>
    </subcellularLocation>
</comment>
<dbReference type="AlphaFoldDB" id="A0A423SSQ8"/>
<accession>A0A423SSQ8</accession>
<dbReference type="OrthoDB" id="4142200at2759"/>
<evidence type="ECO:0000313" key="8">
    <source>
        <dbReference type="EMBL" id="ROT67208.1"/>
    </source>
</evidence>
<dbReference type="SUPFAM" id="SSF103473">
    <property type="entry name" value="MFS general substrate transporter"/>
    <property type="match status" value="1"/>
</dbReference>
<protein>
    <submittedName>
        <fullName evidence="8">Putative facilitated trehalose transporter Tret1-2-like</fullName>
    </submittedName>
</protein>
<feature type="transmembrane region" description="Helical" evidence="6">
    <location>
        <begin position="265"/>
        <end position="286"/>
    </location>
</feature>
<dbReference type="PROSITE" id="PS50850">
    <property type="entry name" value="MFS"/>
    <property type="match status" value="1"/>
</dbReference>
<keyword evidence="2 6" id="KW-0812">Transmembrane</keyword>